<keyword evidence="3 6" id="KW-0378">Hydrolase</keyword>
<reference evidence="9 10" key="1">
    <citation type="journal article" date="2021" name="Int. J. Syst. Evol. Microbiol.">
        <title>Reticulibacter mediterranei gen. nov., sp. nov., within the new family Reticulibacteraceae fam. nov., and Ktedonospora formicarum gen. nov., sp. nov., Ktedonobacter robiniae sp. nov., Dictyobacter formicarum sp. nov. and Dictyobacter arantiisoli sp. nov., belonging to the class Ktedonobacteria.</title>
        <authorList>
            <person name="Yabe S."/>
            <person name="Zheng Y."/>
            <person name="Wang C.M."/>
            <person name="Sakai Y."/>
            <person name="Abe K."/>
            <person name="Yokota A."/>
            <person name="Donadio S."/>
            <person name="Cavaletti L."/>
            <person name="Monciardini P."/>
        </authorList>
    </citation>
    <scope>NUCLEOTIDE SEQUENCE [LARGE SCALE GENOMIC DNA]</scope>
    <source>
        <strain evidence="9 10">SOSP1-30</strain>
    </source>
</reference>
<dbReference type="SMART" id="SM00636">
    <property type="entry name" value="Glyco_18"/>
    <property type="match status" value="1"/>
</dbReference>
<evidence type="ECO:0000313" key="10">
    <source>
        <dbReference type="Proteomes" id="UP000654345"/>
    </source>
</evidence>
<keyword evidence="4" id="KW-0119">Carbohydrate metabolism</keyword>
<dbReference type="InterPro" id="IPR001579">
    <property type="entry name" value="Glyco_hydro_18_chit_AS"/>
</dbReference>
<dbReference type="Gene3D" id="3.10.50.10">
    <property type="match status" value="1"/>
</dbReference>
<evidence type="ECO:0000256" key="2">
    <source>
        <dbReference type="ARBA" id="ARBA00012729"/>
    </source>
</evidence>
<dbReference type="PROSITE" id="PS01095">
    <property type="entry name" value="GH18_1"/>
    <property type="match status" value="1"/>
</dbReference>
<comment type="similarity">
    <text evidence="7">Belongs to the glycosyl hydrolase 18 family.</text>
</comment>
<sequence length="468" mass="51135">MTHSRRPLVLGGTLFLLLFYLCAFTLLNGGGKAYAQTFSAAKSGNDMFAAPAPTSKRIVGYFTAWSIYGRNYNLHNVDVNGQASKLTTINYAFSNISSDLKCQLGDSWADTDRPFAATEAVNGQADSWSDPLRGNFNQLKELKALHPKLQTMISIGGWSWSALFSDAALPQNRAAFVQSCIDLYIKGNLPSANGAGAGVFDGIDIDWEYPAAPGNTGNVYRPEDTQNFTALLAEFRHQLDALSKQTGKRYLLSAALPAGPDKYQKIELNKIGHYLNWANLMTYDLHGAWDAQGPTDFAAPLYSSHKDPSPAPTNAYSVDNTVRAYLRAGFEEEKLVVGIPFYGHGWTNVPNQNHGLYQSSPDMQPAPGVYEAGTNDYNVLAQLNYPTYRDPITKASWIFDGTTFWSFDDATAVATKVHYVKSHDLAGAMFWSLDGDDSSATLTTTVYNGFHRNTGQGAPVFASWGGTP</sequence>
<keyword evidence="10" id="KW-1185">Reference proteome</keyword>
<dbReference type="PROSITE" id="PS51910">
    <property type="entry name" value="GH18_2"/>
    <property type="match status" value="1"/>
</dbReference>
<keyword evidence="4" id="KW-0624">Polysaccharide degradation</keyword>
<dbReference type="PANTHER" id="PTHR11177">
    <property type="entry name" value="CHITINASE"/>
    <property type="match status" value="1"/>
</dbReference>
<dbReference type="Gene3D" id="3.20.20.80">
    <property type="entry name" value="Glycosidases"/>
    <property type="match status" value="1"/>
</dbReference>
<gene>
    <name evidence="9" type="ORF">KSB_18020</name>
</gene>
<dbReference type="InterPro" id="IPR001223">
    <property type="entry name" value="Glyco_hydro18_cat"/>
</dbReference>
<dbReference type="EMBL" id="BNJG01000001">
    <property type="protein sequence ID" value="GHO53327.1"/>
    <property type="molecule type" value="Genomic_DNA"/>
</dbReference>
<name>A0ABQ3UKY2_9CHLR</name>
<comment type="catalytic activity">
    <reaction evidence="1">
        <text>Random endo-hydrolysis of N-acetyl-beta-D-glucosaminide (1-&gt;4)-beta-linkages in chitin and chitodextrins.</text>
        <dbReference type="EC" id="3.2.1.14"/>
    </reaction>
</comment>
<evidence type="ECO:0000256" key="7">
    <source>
        <dbReference type="RuleBase" id="RU004453"/>
    </source>
</evidence>
<organism evidence="9 10">
    <name type="scientific">Ktedonobacter robiniae</name>
    <dbReference type="NCBI Taxonomy" id="2778365"/>
    <lineage>
        <taxon>Bacteria</taxon>
        <taxon>Bacillati</taxon>
        <taxon>Chloroflexota</taxon>
        <taxon>Ktedonobacteria</taxon>
        <taxon>Ktedonobacterales</taxon>
        <taxon>Ktedonobacteraceae</taxon>
        <taxon>Ktedonobacter</taxon>
    </lineage>
</organism>
<accession>A0ABQ3UKY2</accession>
<dbReference type="PANTHER" id="PTHR11177:SF317">
    <property type="entry name" value="CHITINASE 12-RELATED"/>
    <property type="match status" value="1"/>
</dbReference>
<dbReference type="Proteomes" id="UP000654345">
    <property type="component" value="Unassembled WGS sequence"/>
</dbReference>
<dbReference type="InterPro" id="IPR017853">
    <property type="entry name" value="GH"/>
</dbReference>
<dbReference type="EC" id="3.2.1.14" evidence="2"/>
<evidence type="ECO:0000256" key="5">
    <source>
        <dbReference type="ARBA" id="ARBA00023295"/>
    </source>
</evidence>
<dbReference type="InterPro" id="IPR011583">
    <property type="entry name" value="Chitinase_II/V-like_cat"/>
</dbReference>
<dbReference type="SUPFAM" id="SSF54556">
    <property type="entry name" value="Chitinase insertion domain"/>
    <property type="match status" value="1"/>
</dbReference>
<evidence type="ECO:0000313" key="9">
    <source>
        <dbReference type="EMBL" id="GHO53327.1"/>
    </source>
</evidence>
<dbReference type="SUPFAM" id="SSF51445">
    <property type="entry name" value="(Trans)glycosidases"/>
    <property type="match status" value="1"/>
</dbReference>
<comment type="caution">
    <text evidence="9">The sequence shown here is derived from an EMBL/GenBank/DDBJ whole genome shotgun (WGS) entry which is preliminary data.</text>
</comment>
<keyword evidence="4" id="KW-0146">Chitin degradation</keyword>
<keyword evidence="5 6" id="KW-0326">Glycosidase</keyword>
<dbReference type="RefSeq" id="WP_201370167.1">
    <property type="nucleotide sequence ID" value="NZ_BNJG01000001.1"/>
</dbReference>
<proteinExistence type="inferred from homology"/>
<feature type="domain" description="GH18" evidence="8">
    <location>
        <begin position="56"/>
        <end position="453"/>
    </location>
</feature>
<protein>
    <recommendedName>
        <fullName evidence="2">chitinase</fullName>
        <ecNumber evidence="2">3.2.1.14</ecNumber>
    </recommendedName>
</protein>
<dbReference type="InterPro" id="IPR029070">
    <property type="entry name" value="Chitinase_insertion_sf"/>
</dbReference>
<dbReference type="CDD" id="cd06548">
    <property type="entry name" value="GH18_chitinase"/>
    <property type="match status" value="1"/>
</dbReference>
<dbReference type="InterPro" id="IPR050314">
    <property type="entry name" value="Glycosyl_Hydrlase_18"/>
</dbReference>
<evidence type="ECO:0000256" key="3">
    <source>
        <dbReference type="ARBA" id="ARBA00022801"/>
    </source>
</evidence>
<evidence type="ECO:0000256" key="6">
    <source>
        <dbReference type="RuleBase" id="RU000489"/>
    </source>
</evidence>
<evidence type="ECO:0000256" key="4">
    <source>
        <dbReference type="ARBA" id="ARBA00023024"/>
    </source>
</evidence>
<evidence type="ECO:0000256" key="1">
    <source>
        <dbReference type="ARBA" id="ARBA00000822"/>
    </source>
</evidence>
<evidence type="ECO:0000259" key="8">
    <source>
        <dbReference type="PROSITE" id="PS51910"/>
    </source>
</evidence>
<dbReference type="Pfam" id="PF00704">
    <property type="entry name" value="Glyco_hydro_18"/>
    <property type="match status" value="1"/>
</dbReference>